<organism evidence="3 4">
    <name type="scientific">Lacihabitans lacunae</name>
    <dbReference type="NCBI Taxonomy" id="1028214"/>
    <lineage>
        <taxon>Bacteria</taxon>
        <taxon>Pseudomonadati</taxon>
        <taxon>Bacteroidota</taxon>
        <taxon>Cytophagia</taxon>
        <taxon>Cytophagales</taxon>
        <taxon>Leadbetterellaceae</taxon>
        <taxon>Lacihabitans</taxon>
    </lineage>
</organism>
<dbReference type="RefSeq" id="WP_379839088.1">
    <property type="nucleotide sequence ID" value="NZ_JBHRYQ010000001.1"/>
</dbReference>
<gene>
    <name evidence="3" type="ORF">ACFOOI_16280</name>
</gene>
<evidence type="ECO:0000256" key="1">
    <source>
        <dbReference type="ARBA" id="ARBA00022741"/>
    </source>
</evidence>
<keyword evidence="2" id="KW-0342">GTP-binding</keyword>
<accession>A0ABV7YZ04</accession>
<dbReference type="Proteomes" id="UP001595616">
    <property type="component" value="Unassembled WGS sequence"/>
</dbReference>
<dbReference type="EMBL" id="JBHRYQ010000001">
    <property type="protein sequence ID" value="MFC3812220.1"/>
    <property type="molecule type" value="Genomic_DNA"/>
</dbReference>
<dbReference type="InterPro" id="IPR009001">
    <property type="entry name" value="Transl_elong_EF1A/Init_IF2_C"/>
</dbReference>
<reference evidence="4" key="1">
    <citation type="journal article" date="2019" name="Int. J. Syst. Evol. Microbiol.">
        <title>The Global Catalogue of Microorganisms (GCM) 10K type strain sequencing project: providing services to taxonomists for standard genome sequencing and annotation.</title>
        <authorList>
            <consortium name="The Broad Institute Genomics Platform"/>
            <consortium name="The Broad Institute Genome Sequencing Center for Infectious Disease"/>
            <person name="Wu L."/>
            <person name="Ma J."/>
        </authorList>
    </citation>
    <scope>NUCLEOTIDE SEQUENCE [LARGE SCALE GENOMIC DNA]</scope>
    <source>
        <strain evidence="4">CECT 7956</strain>
    </source>
</reference>
<evidence type="ECO:0000313" key="4">
    <source>
        <dbReference type="Proteomes" id="UP001595616"/>
    </source>
</evidence>
<proteinExistence type="predicted"/>
<dbReference type="SUPFAM" id="SSF50465">
    <property type="entry name" value="EF-Tu/eEF-1alpha/eIF2-gamma C-terminal domain"/>
    <property type="match status" value="1"/>
</dbReference>
<comment type="caution">
    <text evidence="3">The sequence shown here is derived from an EMBL/GenBank/DDBJ whole genome shotgun (WGS) entry which is preliminary data.</text>
</comment>
<evidence type="ECO:0000256" key="2">
    <source>
        <dbReference type="ARBA" id="ARBA00023134"/>
    </source>
</evidence>
<sequence length="119" mass="13779">MEKSDLIIVKAHFKLYPTEEGGRKTPIISGYRPNHVFEYKDNSNDLVATYIGDINFEGQEFLSPGESILATVRFLRHGDIDRFIQTGRIWWIHEALNKIGEAEIIEMPLWTYPQSSRLP</sequence>
<name>A0ABV7YZ04_9BACT</name>
<keyword evidence="1" id="KW-0547">Nucleotide-binding</keyword>
<evidence type="ECO:0000313" key="3">
    <source>
        <dbReference type="EMBL" id="MFC3812220.1"/>
    </source>
</evidence>
<dbReference type="Gene3D" id="2.40.30.10">
    <property type="entry name" value="Translation factors"/>
    <property type="match status" value="1"/>
</dbReference>
<keyword evidence="4" id="KW-1185">Reference proteome</keyword>
<protein>
    <submittedName>
        <fullName evidence="3">Uncharacterized protein</fullName>
    </submittedName>
</protein>